<dbReference type="EMBL" id="UINC01023117">
    <property type="protein sequence ID" value="SVA94130.1"/>
    <property type="molecule type" value="Genomic_DNA"/>
</dbReference>
<name>A0A381ZY30_9ZZZZ</name>
<accession>A0A381ZY30</accession>
<gene>
    <name evidence="1" type="ORF">METZ01_LOCUS146984</name>
</gene>
<reference evidence="1" key="1">
    <citation type="submission" date="2018-05" db="EMBL/GenBank/DDBJ databases">
        <authorList>
            <person name="Lanie J.A."/>
            <person name="Ng W.-L."/>
            <person name="Kazmierczak K.M."/>
            <person name="Andrzejewski T.M."/>
            <person name="Davidsen T.M."/>
            <person name="Wayne K.J."/>
            <person name="Tettelin H."/>
            <person name="Glass J.I."/>
            <person name="Rusch D."/>
            <person name="Podicherti R."/>
            <person name="Tsui H.-C.T."/>
            <person name="Winkler M.E."/>
        </authorList>
    </citation>
    <scope>NUCLEOTIDE SEQUENCE</scope>
</reference>
<protein>
    <submittedName>
        <fullName evidence="1">Uncharacterized protein</fullName>
    </submittedName>
</protein>
<sequence>MNFMFSAVKDTMDKRSYLFATYVMYLNGHNIL</sequence>
<evidence type="ECO:0000313" key="1">
    <source>
        <dbReference type="EMBL" id="SVA94130.1"/>
    </source>
</evidence>
<proteinExistence type="predicted"/>
<organism evidence="1">
    <name type="scientific">marine metagenome</name>
    <dbReference type="NCBI Taxonomy" id="408172"/>
    <lineage>
        <taxon>unclassified sequences</taxon>
        <taxon>metagenomes</taxon>
        <taxon>ecological metagenomes</taxon>
    </lineage>
</organism>
<dbReference type="AlphaFoldDB" id="A0A381ZY30"/>